<organism evidence="7 8">
    <name type="scientific">Roseomonas haemaphysalidis</name>
    <dbReference type="NCBI Taxonomy" id="2768162"/>
    <lineage>
        <taxon>Bacteria</taxon>
        <taxon>Pseudomonadati</taxon>
        <taxon>Pseudomonadota</taxon>
        <taxon>Alphaproteobacteria</taxon>
        <taxon>Acetobacterales</taxon>
        <taxon>Roseomonadaceae</taxon>
        <taxon>Roseomonas</taxon>
    </lineage>
</organism>
<dbReference type="Pfam" id="PF09678">
    <property type="entry name" value="Caa3_CtaG"/>
    <property type="match status" value="1"/>
</dbReference>
<feature type="transmembrane region" description="Helical" evidence="6">
    <location>
        <begin position="113"/>
        <end position="130"/>
    </location>
</feature>
<keyword evidence="2" id="KW-1003">Cell membrane</keyword>
<accession>A0ABS3KN75</accession>
<dbReference type="RefSeq" id="WP_237180602.1">
    <property type="nucleotide sequence ID" value="NZ_CP061177.1"/>
</dbReference>
<feature type="transmembrane region" description="Helical" evidence="6">
    <location>
        <begin position="57"/>
        <end position="79"/>
    </location>
</feature>
<proteinExistence type="predicted"/>
<protein>
    <submittedName>
        <fullName evidence="7">Cytochrome c oxidase assembly protein</fullName>
    </submittedName>
</protein>
<keyword evidence="3 6" id="KW-0812">Transmembrane</keyword>
<evidence type="ECO:0000256" key="3">
    <source>
        <dbReference type="ARBA" id="ARBA00022692"/>
    </source>
</evidence>
<gene>
    <name evidence="7" type="ORF">IAI61_07730</name>
</gene>
<keyword evidence="4 6" id="KW-1133">Transmembrane helix</keyword>
<evidence type="ECO:0000256" key="5">
    <source>
        <dbReference type="ARBA" id="ARBA00023136"/>
    </source>
</evidence>
<evidence type="ECO:0000256" key="6">
    <source>
        <dbReference type="SAM" id="Phobius"/>
    </source>
</evidence>
<feature type="transmembrane region" description="Helical" evidence="6">
    <location>
        <begin position="174"/>
        <end position="198"/>
    </location>
</feature>
<feature type="transmembrane region" description="Helical" evidence="6">
    <location>
        <begin position="218"/>
        <end position="239"/>
    </location>
</feature>
<feature type="transmembrane region" description="Helical" evidence="6">
    <location>
        <begin position="142"/>
        <end position="162"/>
    </location>
</feature>
<comment type="subcellular location">
    <subcellularLocation>
        <location evidence="1">Cell membrane</location>
        <topology evidence="1">Multi-pass membrane protein</topology>
    </subcellularLocation>
</comment>
<reference evidence="7 8" key="1">
    <citation type="submission" date="2020-09" db="EMBL/GenBank/DDBJ databases">
        <title>Roseomonas.</title>
        <authorList>
            <person name="Zhu W."/>
        </authorList>
    </citation>
    <scope>NUCLEOTIDE SEQUENCE [LARGE SCALE GENOMIC DNA]</scope>
    <source>
        <strain evidence="7 8">573</strain>
    </source>
</reference>
<evidence type="ECO:0000256" key="1">
    <source>
        <dbReference type="ARBA" id="ARBA00004651"/>
    </source>
</evidence>
<name>A0ABS3KN75_9PROT</name>
<evidence type="ECO:0000313" key="7">
    <source>
        <dbReference type="EMBL" id="MBO1078916.1"/>
    </source>
</evidence>
<dbReference type="Proteomes" id="UP001518989">
    <property type="component" value="Unassembled WGS sequence"/>
</dbReference>
<keyword evidence="5 6" id="KW-0472">Membrane</keyword>
<evidence type="ECO:0000256" key="2">
    <source>
        <dbReference type="ARBA" id="ARBA00022475"/>
    </source>
</evidence>
<comment type="caution">
    <text evidence="7">The sequence shown here is derived from an EMBL/GenBank/DDBJ whole genome shotgun (WGS) entry which is preliminary data.</text>
</comment>
<evidence type="ECO:0000313" key="8">
    <source>
        <dbReference type="Proteomes" id="UP001518989"/>
    </source>
</evidence>
<feature type="transmembrane region" description="Helical" evidence="6">
    <location>
        <begin position="85"/>
        <end position="106"/>
    </location>
</feature>
<feature type="transmembrane region" description="Helical" evidence="6">
    <location>
        <begin position="29"/>
        <end position="45"/>
    </location>
</feature>
<dbReference type="EMBL" id="JACTNG010000003">
    <property type="protein sequence ID" value="MBO1078916.1"/>
    <property type="molecule type" value="Genomic_DNA"/>
</dbReference>
<sequence>MPSHAAAIPYCGVAPLPAVLWHSWNADPWVLGGLLVLLTGGLLCLRHRPSAARRRRMLALAVLLLAVAFVSPLCALSSALFSARVAHHLLLISAAAPLLALAFPAAGGATSRLLGVAVLAHVVTVWLWHAPVPYAAALASDTVYWVMELSLLGTALVVWRGLLDARLPPLRAVAGHVSVIGLMGLLGALITFAPQPLYAQHLLATEPFGLSALEDQQLAGLLMWAPAMLPNFVAAVLCLRRLFSAPEAHPAA</sequence>
<evidence type="ECO:0000256" key="4">
    <source>
        <dbReference type="ARBA" id="ARBA00022989"/>
    </source>
</evidence>
<keyword evidence="8" id="KW-1185">Reference proteome</keyword>
<dbReference type="InterPro" id="IPR019108">
    <property type="entry name" value="Caa3_assmbl_CtaG-rel"/>
</dbReference>